<dbReference type="RefSeq" id="WP_151003427.1">
    <property type="nucleotide sequence ID" value="NZ_BPQY01000036.1"/>
</dbReference>
<evidence type="ECO:0000313" key="2">
    <source>
        <dbReference type="EMBL" id="KAB1075429.1"/>
    </source>
</evidence>
<name>A0A6L3SRS4_9HYPH</name>
<sequence>MTKPASFRDLIDTTFGGRDRFSSETRIDIKHADVMKHRDSIAPEHWPAIVRASERLGSGITLDDLADLRVKRKEVMLRRRSPVGSGDVERELPAPTPCPEPEGFSRSRGVA</sequence>
<keyword evidence="3" id="KW-1185">Reference proteome</keyword>
<dbReference type="OrthoDB" id="7923400at2"/>
<accession>A0A6L3SRS4</accession>
<organism evidence="2 3">
    <name type="scientific">Methylobacterium soli</name>
    <dbReference type="NCBI Taxonomy" id="553447"/>
    <lineage>
        <taxon>Bacteria</taxon>
        <taxon>Pseudomonadati</taxon>
        <taxon>Pseudomonadota</taxon>
        <taxon>Alphaproteobacteria</taxon>
        <taxon>Hyphomicrobiales</taxon>
        <taxon>Methylobacteriaceae</taxon>
        <taxon>Methylobacterium</taxon>
    </lineage>
</organism>
<evidence type="ECO:0000256" key="1">
    <source>
        <dbReference type="SAM" id="MobiDB-lite"/>
    </source>
</evidence>
<dbReference type="EMBL" id="VZZK01000034">
    <property type="protein sequence ID" value="KAB1075429.1"/>
    <property type="molecule type" value="Genomic_DNA"/>
</dbReference>
<dbReference type="Proteomes" id="UP000474159">
    <property type="component" value="Unassembled WGS sequence"/>
</dbReference>
<comment type="caution">
    <text evidence="2">The sequence shown here is derived from an EMBL/GenBank/DDBJ whole genome shotgun (WGS) entry which is preliminary data.</text>
</comment>
<reference evidence="2 3" key="1">
    <citation type="submission" date="2019-09" db="EMBL/GenBank/DDBJ databases">
        <title>YIM 48816 draft genome.</title>
        <authorList>
            <person name="Jiang L."/>
        </authorList>
    </citation>
    <scope>NUCLEOTIDE SEQUENCE [LARGE SCALE GENOMIC DNA]</scope>
    <source>
        <strain evidence="2 3">YIM 48816</strain>
    </source>
</reference>
<evidence type="ECO:0000313" key="3">
    <source>
        <dbReference type="Proteomes" id="UP000474159"/>
    </source>
</evidence>
<protein>
    <submittedName>
        <fullName evidence="2">Uncharacterized protein</fullName>
    </submittedName>
</protein>
<dbReference type="AlphaFoldDB" id="A0A6L3SRS4"/>
<gene>
    <name evidence="2" type="ORF">F6X53_25020</name>
</gene>
<feature type="region of interest" description="Disordered" evidence="1">
    <location>
        <begin position="79"/>
        <end position="111"/>
    </location>
</feature>
<proteinExistence type="predicted"/>